<comment type="caution">
    <text evidence="1">The sequence shown here is derived from an EMBL/GenBank/DDBJ whole genome shotgun (WGS) entry which is preliminary data.</text>
</comment>
<dbReference type="Proteomes" id="UP000220797">
    <property type="component" value="Unassembled WGS sequence"/>
</dbReference>
<dbReference type="OrthoDB" id="330677at2759"/>
<evidence type="ECO:0000313" key="1">
    <source>
        <dbReference type="EMBL" id="CRG95812.1"/>
    </source>
</evidence>
<sequence>MSESTYKDTQIFKPNGTNIYDDHLGEVYKLKDNISAEELFHSKNIYRDVKSNVIPGPVKTTTIEKVTKIPKIIFKERPLDTKKEKKEKKVITKEVEIENVVEVIENKEKVVYNEVKVPKYVDVPIIQPRQEVCYQQISKNIPRGVELVITQTLEVPKIKPKYVEIPVPIYVPCYIEVPIPAQYIPTEQNEEKDYFASGISNSSKFSKRANFYNSSLAHSQNFNTPITLNQNLNINDEKSLDFSSKCSIPNISSEQKNVEKMVIAGNL</sequence>
<dbReference type="AlphaFoldDB" id="A0A1J1GTH2"/>
<organism evidence="1 2">
    <name type="scientific">Plasmodium gallinaceum</name>
    <dbReference type="NCBI Taxonomy" id="5849"/>
    <lineage>
        <taxon>Eukaryota</taxon>
        <taxon>Sar</taxon>
        <taxon>Alveolata</taxon>
        <taxon>Apicomplexa</taxon>
        <taxon>Aconoidasida</taxon>
        <taxon>Haemosporida</taxon>
        <taxon>Plasmodiidae</taxon>
        <taxon>Plasmodium</taxon>
        <taxon>Plasmodium (Haemamoeba)</taxon>
    </lineage>
</organism>
<dbReference type="GeneID" id="39731557"/>
<gene>
    <name evidence="1" type="ORF">PGAL8A_00302400</name>
</gene>
<evidence type="ECO:0008006" key="3">
    <source>
        <dbReference type="Google" id="ProtNLM"/>
    </source>
</evidence>
<dbReference type="OMA" id="HFTCGIN"/>
<reference evidence="1" key="1">
    <citation type="submission" date="2015-04" db="EMBL/GenBank/DDBJ databases">
        <authorList>
            <consortium name="Pathogen Informatics"/>
        </authorList>
    </citation>
    <scope>NUCLEOTIDE SEQUENCE [LARGE SCALE GENOMIC DNA]</scope>
    <source>
        <strain evidence="1">8A</strain>
    </source>
</reference>
<name>A0A1J1GTH2_PLAGA</name>
<protein>
    <recommendedName>
        <fullName evidence="3">PhIL1 interacting protein PIP3</fullName>
    </recommendedName>
</protein>
<evidence type="ECO:0000313" key="2">
    <source>
        <dbReference type="Proteomes" id="UP000220797"/>
    </source>
</evidence>
<accession>A0A1J1GTH2</accession>
<dbReference type="EMBL" id="CVMV01000045">
    <property type="protein sequence ID" value="CRG95812.1"/>
    <property type="molecule type" value="Genomic_DNA"/>
</dbReference>
<dbReference type="VEuPathDB" id="PlasmoDB:PGAL8A_00302400"/>
<keyword evidence="2" id="KW-1185">Reference proteome</keyword>
<dbReference type="RefSeq" id="XP_028528620.1">
    <property type="nucleotide sequence ID" value="XM_028672026.1"/>
</dbReference>
<proteinExistence type="predicted"/>